<protein>
    <submittedName>
        <fullName evidence="1">Uncharacterized protein</fullName>
    </submittedName>
</protein>
<reference evidence="1" key="1">
    <citation type="submission" date="2020-03" db="EMBL/GenBank/DDBJ databases">
        <title>The deep terrestrial virosphere.</title>
        <authorList>
            <person name="Holmfeldt K."/>
            <person name="Nilsson E."/>
            <person name="Simone D."/>
            <person name="Lopez-Fernandez M."/>
            <person name="Wu X."/>
            <person name="de Brujin I."/>
            <person name="Lundin D."/>
            <person name="Andersson A."/>
            <person name="Bertilsson S."/>
            <person name="Dopson M."/>
        </authorList>
    </citation>
    <scope>NUCLEOTIDE SEQUENCE</scope>
    <source>
        <strain evidence="1">TM448A00274</strain>
        <strain evidence="2">TM448B00451</strain>
    </source>
</reference>
<dbReference type="EMBL" id="MT144621">
    <property type="protein sequence ID" value="QJH95480.1"/>
    <property type="molecule type" value="Genomic_DNA"/>
</dbReference>
<evidence type="ECO:0000313" key="1">
    <source>
        <dbReference type="EMBL" id="QJA45727.1"/>
    </source>
</evidence>
<dbReference type="AlphaFoldDB" id="A0A6H1ZEC1"/>
<sequence length="168" mass="19232">MNKQELAEVLYGISVNYGLTMSKDYVSFMCKMFAINRITIEQVKAAALKIIYSKTKAYEKMPNYAEFAEYIRGNQEQIADIEINNVIQQVRSIGADGKPRISIPMVNAINIRFGGWQNLCATLEDSKLQWFIRDLKEAYLIELAKEDRLMLPDKQEAGEILSRIGQLN</sequence>
<evidence type="ECO:0000313" key="2">
    <source>
        <dbReference type="EMBL" id="QJH95480.1"/>
    </source>
</evidence>
<proteinExistence type="predicted"/>
<name>A0A6H1ZEC1_9ZZZZ</name>
<organism evidence="1">
    <name type="scientific">viral metagenome</name>
    <dbReference type="NCBI Taxonomy" id="1070528"/>
    <lineage>
        <taxon>unclassified sequences</taxon>
        <taxon>metagenomes</taxon>
        <taxon>organismal metagenomes</taxon>
    </lineage>
</organism>
<accession>A0A6H1ZEC1</accession>
<dbReference type="EMBL" id="MT143996">
    <property type="protein sequence ID" value="QJA45727.1"/>
    <property type="molecule type" value="Genomic_DNA"/>
</dbReference>
<gene>
    <name evidence="1" type="ORF">TM448A00274_0011</name>
    <name evidence="2" type="ORF">TM448B00451_0004</name>
</gene>